<evidence type="ECO:0000259" key="5">
    <source>
        <dbReference type="Pfam" id="PF13193"/>
    </source>
</evidence>
<evidence type="ECO:0000259" key="4">
    <source>
        <dbReference type="Pfam" id="PF00501"/>
    </source>
</evidence>
<evidence type="ECO:0000256" key="1">
    <source>
        <dbReference type="ARBA" id="ARBA00006432"/>
    </source>
</evidence>
<dbReference type="Proteomes" id="UP000066284">
    <property type="component" value="Chromosome 1"/>
</dbReference>
<keyword evidence="7" id="KW-1185">Reference proteome</keyword>
<feature type="compositionally biased region" description="Polar residues" evidence="3">
    <location>
        <begin position="513"/>
        <end position="523"/>
    </location>
</feature>
<dbReference type="PANTHER" id="PTHR43767">
    <property type="entry name" value="LONG-CHAIN-FATTY-ACID--COA LIGASE"/>
    <property type="match status" value="1"/>
</dbReference>
<evidence type="ECO:0000313" key="7">
    <source>
        <dbReference type="Proteomes" id="UP000066284"/>
    </source>
</evidence>
<feature type="compositionally biased region" description="Basic and acidic residues" evidence="3">
    <location>
        <begin position="530"/>
        <end position="540"/>
    </location>
</feature>
<feature type="domain" description="AMP-binding enzyme C-terminal" evidence="5">
    <location>
        <begin position="946"/>
        <end position="1021"/>
    </location>
</feature>
<keyword evidence="2 6" id="KW-0436">Ligase</keyword>
<dbReference type="STRING" id="1715989.NITINOP_2396"/>
<feature type="region of interest" description="Disordered" evidence="3">
    <location>
        <begin position="513"/>
        <end position="540"/>
    </location>
</feature>
<comment type="similarity">
    <text evidence="1">Belongs to the ATP-dependent AMP-binding enzyme family.</text>
</comment>
<protein>
    <submittedName>
        <fullName evidence="6">AMP-dependent synthetase and ligase (Modular protein)</fullName>
    </submittedName>
</protein>
<dbReference type="RefSeq" id="WP_082633767.1">
    <property type="nucleotide sequence ID" value="NZ_LN885086.1"/>
</dbReference>
<feature type="domain" description="AMP-dependent synthetase/ligase" evidence="4">
    <location>
        <begin position="553"/>
        <end position="896"/>
    </location>
</feature>
<reference evidence="7" key="1">
    <citation type="submission" date="2015-09" db="EMBL/GenBank/DDBJ databases">
        <authorList>
            <person name="Daims H."/>
        </authorList>
    </citation>
    <scope>NUCLEOTIDE SEQUENCE [LARGE SCALE GENOMIC DNA]</scope>
</reference>
<dbReference type="KEGG" id="nio:NITINOP_2396"/>
<dbReference type="Gene3D" id="3.40.50.12780">
    <property type="entry name" value="N-terminal domain of ligase-like"/>
    <property type="match status" value="2"/>
</dbReference>
<dbReference type="InterPro" id="IPR050237">
    <property type="entry name" value="ATP-dep_AMP-bd_enzyme"/>
</dbReference>
<feature type="domain" description="AMP-binding enzyme C-terminal" evidence="5">
    <location>
        <begin position="430"/>
        <end position="505"/>
    </location>
</feature>
<dbReference type="Pfam" id="PF00501">
    <property type="entry name" value="AMP-binding"/>
    <property type="match status" value="2"/>
</dbReference>
<dbReference type="SUPFAM" id="SSF56801">
    <property type="entry name" value="Acetyl-CoA synthetase-like"/>
    <property type="match status" value="2"/>
</dbReference>
<gene>
    <name evidence="6" type="ORF">NITINOP_2396</name>
</gene>
<dbReference type="InterPro" id="IPR000873">
    <property type="entry name" value="AMP-dep_synth/lig_dom"/>
</dbReference>
<dbReference type="Pfam" id="PF13193">
    <property type="entry name" value="AMP-binding_C"/>
    <property type="match status" value="2"/>
</dbReference>
<evidence type="ECO:0000256" key="2">
    <source>
        <dbReference type="ARBA" id="ARBA00022598"/>
    </source>
</evidence>
<sequence length="1043" mass="114376">MLVEEFLEASAARLPDKVAVVAGERRITYRELDERANALAHSLVQAGIQRGERVVICLANSIEVVLSIFGVLKAGGVFAVLSPSAKAEKIGYVLTQSRASGLIMAGKRLSELLPLTDQLNGLQVIVGTGAVTKEQWEGTPKVVSFAQCIENEGRRNAPPKRNIDVDLAALIYTSSSTGESKGVMLTHLNIRSAAASILAYLEYGQDDVILNVLPLSFDYGLYQVLMGVKVGARIVLEPSFAYPHAVFQRIEQERVTVLPLVPTLIAALLETKPDRYDLTSVRCITTTGAALPTDHIGRLRERLPKAKLFSMYGLTECKRVSYLPPEELDRRPMSVGKGMPNQELYLVDVDGNRLGPGSMGELVVRGSHVMKGYWNMPEETARVLKPGPWGDERVLFTGDWFRMDEEGYLYFIGRKDDMIKTGGKKVSPREVENVLHGITEIAEAAVIGVPDPRLGHVVKAFVRLRESADLTEADVIRHCRSSLEDYMVPKVVAFIEAFPRTDSGKVDKRALEQMSTSSQSGGHWTSPVKAESDDPRTAAEESRIERIINSVMEAHGQRTAVVYKNERYTYGDLRTLVNVQKSKLADAGLTRQDRAIIWMENSPEYVVTYLAVLELEAIVVALHPQTTTEEVVRIIRHVGAAGVIISPTVKHWTMGDFESAGIRFVLAGDGLHRLRAFDQGQAVPDGIAQIIYTSGSTGRPKGVVLTHRNLIANTRSILDYLQLTREDSVMAVLPFVYAYGNSVMLTHLFAGGALAIENNMLYPQTVVDAMIKNNVTGLSGVSTTYALLLNNSNFKSSTFPALRYLTHAGGPMPSELLGRIRTAFPDRQIYLMYGQTEASARLTYLPPELLDVKKGSAGRAIPGVRLKIVKDGGETARPGEAGEIWAFGDNIMQGYWQDPELTAEVLQGGWLRTGDVGWLDEEGFVTIVGRNNEMIKSGAYRISPTEIEEVLLQHPQILETGVVGIEDPILGQKICAVVVLKEEGFLTQRDLMGYCAQRLVPYKRPKVIAIVSALPKSPSGKILRHRLREIGVAAAGAAVPASS</sequence>
<dbReference type="PROSITE" id="PS00455">
    <property type="entry name" value="AMP_BINDING"/>
    <property type="match status" value="1"/>
</dbReference>
<dbReference type="EMBL" id="LN885086">
    <property type="protein sequence ID" value="CUQ67368.1"/>
    <property type="molecule type" value="Genomic_DNA"/>
</dbReference>
<dbReference type="InterPro" id="IPR025110">
    <property type="entry name" value="AMP-bd_C"/>
</dbReference>
<dbReference type="GO" id="GO:0016877">
    <property type="term" value="F:ligase activity, forming carbon-sulfur bonds"/>
    <property type="evidence" value="ECO:0007669"/>
    <property type="project" value="UniProtKB-ARBA"/>
</dbReference>
<dbReference type="InterPro" id="IPR045851">
    <property type="entry name" value="AMP-bd_C_sf"/>
</dbReference>
<evidence type="ECO:0000256" key="3">
    <source>
        <dbReference type="SAM" id="MobiDB-lite"/>
    </source>
</evidence>
<name>A0A0S4KVV5_9BACT</name>
<dbReference type="Gene3D" id="3.30.300.30">
    <property type="match status" value="2"/>
</dbReference>
<dbReference type="OrthoDB" id="9803968at2"/>
<dbReference type="InterPro" id="IPR020845">
    <property type="entry name" value="AMP-binding_CS"/>
</dbReference>
<proteinExistence type="inferred from homology"/>
<organism evidence="6 7">
    <name type="scientific">Candidatus Nitrospira inopinata</name>
    <dbReference type="NCBI Taxonomy" id="1715989"/>
    <lineage>
        <taxon>Bacteria</taxon>
        <taxon>Pseudomonadati</taxon>
        <taxon>Nitrospirota</taxon>
        <taxon>Nitrospiria</taxon>
        <taxon>Nitrospirales</taxon>
        <taxon>Nitrospiraceae</taxon>
        <taxon>Nitrospira</taxon>
    </lineage>
</organism>
<dbReference type="InterPro" id="IPR042099">
    <property type="entry name" value="ANL_N_sf"/>
</dbReference>
<feature type="domain" description="AMP-dependent synthetase/ligase" evidence="4">
    <location>
        <begin position="7"/>
        <end position="374"/>
    </location>
</feature>
<dbReference type="PANTHER" id="PTHR43767:SF10">
    <property type="entry name" value="SURFACTIN SYNTHASE SUBUNIT 1"/>
    <property type="match status" value="1"/>
</dbReference>
<evidence type="ECO:0000313" key="6">
    <source>
        <dbReference type="EMBL" id="CUQ67368.1"/>
    </source>
</evidence>
<accession>A0A0S4KVV5</accession>
<dbReference type="AlphaFoldDB" id="A0A0S4KVV5"/>
<dbReference type="FunFam" id="3.30.300.30:FF:000008">
    <property type="entry name" value="2,3-dihydroxybenzoate-AMP ligase"/>
    <property type="match status" value="1"/>
</dbReference>